<dbReference type="GO" id="GO:0030246">
    <property type="term" value="F:carbohydrate binding"/>
    <property type="evidence" value="ECO:0007669"/>
    <property type="project" value="InterPro"/>
</dbReference>
<name>A0A139L9Z0_BACOV</name>
<dbReference type="AlphaFoldDB" id="A0A139L9Z0"/>
<dbReference type="Pfam" id="PF14509">
    <property type="entry name" value="GH97_C"/>
    <property type="match status" value="1"/>
</dbReference>
<dbReference type="PANTHER" id="PTHR35803">
    <property type="entry name" value="GLUCAN 1,4-ALPHA-GLUCOSIDASE SUSB-RELATED"/>
    <property type="match status" value="1"/>
</dbReference>
<gene>
    <name evidence="10" type="ORF">PO382_22485</name>
    <name evidence="11" type="ORF">SAMN05192581_1002202</name>
</gene>
<comment type="cofactor">
    <cofactor evidence="1">
        <name>Ca(2+)</name>
        <dbReference type="ChEBI" id="CHEBI:29108"/>
    </cofactor>
</comment>
<evidence type="ECO:0000256" key="3">
    <source>
        <dbReference type="ARBA" id="ARBA00022801"/>
    </source>
</evidence>
<organism evidence="11 12">
    <name type="scientific">Bacteroides ovatus</name>
    <dbReference type="NCBI Taxonomy" id="28116"/>
    <lineage>
        <taxon>Bacteria</taxon>
        <taxon>Pseudomonadati</taxon>
        <taxon>Bacteroidota</taxon>
        <taxon>Bacteroidia</taxon>
        <taxon>Bacteroidales</taxon>
        <taxon>Bacteroidaceae</taxon>
        <taxon>Bacteroides</taxon>
    </lineage>
</organism>
<dbReference type="Gene3D" id="2.60.40.1180">
    <property type="entry name" value="Golgi alpha-mannosidase II"/>
    <property type="match status" value="1"/>
</dbReference>
<dbReference type="InterPro" id="IPR014718">
    <property type="entry name" value="GH-type_carb-bd"/>
</dbReference>
<dbReference type="InterPro" id="IPR029483">
    <property type="entry name" value="GH97_C"/>
</dbReference>
<evidence type="ECO:0000256" key="4">
    <source>
        <dbReference type="ARBA" id="ARBA00022837"/>
    </source>
</evidence>
<protein>
    <submittedName>
        <fullName evidence="11">Alpha-glucosidase</fullName>
    </submittedName>
    <submittedName>
        <fullName evidence="10">Glycoside hydrolase family 97 protein</fullName>
    </submittedName>
</protein>
<evidence type="ECO:0000259" key="9">
    <source>
        <dbReference type="Pfam" id="PF14509"/>
    </source>
</evidence>
<keyword evidence="6" id="KW-0732">Signal</keyword>
<evidence type="ECO:0000313" key="10">
    <source>
        <dbReference type="EMBL" id="MDC2744976.1"/>
    </source>
</evidence>
<evidence type="ECO:0000256" key="6">
    <source>
        <dbReference type="SAM" id="SignalP"/>
    </source>
</evidence>
<dbReference type="Gene3D" id="3.20.20.70">
    <property type="entry name" value="Aldolase class I"/>
    <property type="match status" value="1"/>
</dbReference>
<proteinExistence type="predicted"/>
<dbReference type="EMBL" id="FMYE01000002">
    <property type="protein sequence ID" value="SDB75578.1"/>
    <property type="molecule type" value="Genomic_DNA"/>
</dbReference>
<dbReference type="PATRIC" id="fig|28116.10.peg.1837"/>
<dbReference type="Gene3D" id="2.70.98.10">
    <property type="match status" value="1"/>
</dbReference>
<dbReference type="SUPFAM" id="SSF51445">
    <property type="entry name" value="(Trans)glycosidases"/>
    <property type="match status" value="1"/>
</dbReference>
<dbReference type="RefSeq" id="WP_032852431.1">
    <property type="nucleotide sequence ID" value="NZ_CAXTIO010000007.1"/>
</dbReference>
<evidence type="ECO:0000313" key="11">
    <source>
        <dbReference type="EMBL" id="SDB75578.1"/>
    </source>
</evidence>
<reference evidence="11 12" key="1">
    <citation type="submission" date="2016-10" db="EMBL/GenBank/DDBJ databases">
        <authorList>
            <person name="de Groot N.N."/>
        </authorList>
    </citation>
    <scope>NUCLEOTIDE SEQUENCE [LARGE SCALE GENOMIC DNA]</scope>
    <source>
        <strain evidence="11 12">NLAE-zl-C500</strain>
    </source>
</reference>
<evidence type="ECO:0000256" key="5">
    <source>
        <dbReference type="ARBA" id="ARBA00023295"/>
    </source>
</evidence>
<accession>A0A139L9Z0</accession>
<evidence type="ECO:0000256" key="2">
    <source>
        <dbReference type="ARBA" id="ARBA00011245"/>
    </source>
</evidence>
<evidence type="ECO:0000259" key="7">
    <source>
        <dbReference type="Pfam" id="PF10566"/>
    </source>
</evidence>
<dbReference type="EMBL" id="JAQNZF010000041">
    <property type="protein sequence ID" value="MDC2744976.1"/>
    <property type="molecule type" value="Genomic_DNA"/>
</dbReference>
<evidence type="ECO:0000313" key="12">
    <source>
        <dbReference type="Proteomes" id="UP000183670"/>
    </source>
</evidence>
<dbReference type="Pfam" id="PF14508">
    <property type="entry name" value="GH97_N"/>
    <property type="match status" value="1"/>
</dbReference>
<comment type="subunit">
    <text evidence="2">Monomer.</text>
</comment>
<dbReference type="InterPro" id="IPR013780">
    <property type="entry name" value="Glyco_hydro_b"/>
</dbReference>
<keyword evidence="3 10" id="KW-0378">Hydrolase</keyword>
<dbReference type="Proteomes" id="UP001219389">
    <property type="component" value="Unassembled WGS sequence"/>
</dbReference>
<dbReference type="InterPro" id="IPR017853">
    <property type="entry name" value="GH"/>
</dbReference>
<keyword evidence="5" id="KW-0326">Glycosidase</keyword>
<dbReference type="InterPro" id="IPR013785">
    <property type="entry name" value="Aldolase_TIM"/>
</dbReference>
<reference evidence="10" key="2">
    <citation type="submission" date="2022-10" db="EMBL/GenBank/DDBJ databases">
        <title>Human gut microbiome strain richness.</title>
        <authorList>
            <person name="Chen-Liaw A."/>
        </authorList>
    </citation>
    <scope>NUCLEOTIDE SEQUENCE</scope>
    <source>
        <strain evidence="10">BSD2780120875st1_E1_BSD2780120875_150330</strain>
    </source>
</reference>
<feature type="domain" description="Glycosyl-hydrolase 97 catalytic" evidence="7">
    <location>
        <begin position="313"/>
        <end position="467"/>
    </location>
</feature>
<dbReference type="Pfam" id="PF10566">
    <property type="entry name" value="Glyco_hydro_97"/>
    <property type="match status" value="1"/>
</dbReference>
<feature type="domain" description="Glycosyl-hydrolase 97 C-terminal oligomerisation" evidence="9">
    <location>
        <begin position="567"/>
        <end position="663"/>
    </location>
</feature>
<sequence>MKKYYLLCVMTFTAISSIFAQKQYTLTSPDENLQTNVYVGEKIEYQIQNKGKILLENSPIALTLVNGNTWGEQPKVIKANHYEKKGNIVSPFYRADSITENYKSLVLRFKGDFSIEFRAYNDGIAYRFINHSKQPFCIKNETVEYHFPDNYQVTVPYVRENEGNIEAQFFNSFENVYETTSLTGYNPKRLSFLPLLVDTGTGVKMCITETNLENYPGLYMNISQIHPHTMVGVFARYPKYVKQGGHNNLQLLVTEREQYIAEVNGARTFPWRIIAIAQKDTDLAASDLSFLLAEPSRISDISWIKPGKVAWEWWNALNLADVEFRAWKNTDTYKYYIDFAASKNIEYIILDEGWAENGKANLMCVVPEIDLKALIDYAATKKVGIILWAGYYAFHRDMEQVCKYYSKLGVKGFKVDFMDRDDQKMTAFNYQAAQVTAKYKLLLDLHGTHKPAGLNRTYPNVLNFEGVHGLEQMKWNDISKDQMKYDVTIPFIRQLAGPMDYTQGAMLNATKKDFYPCYFKPMSQGTRCHQLALYMILDSPLNMLCDSPTHYNKEIECTEFIASIPTVWNETRIIDGEVGEWIITARRNNSIWYVGGITNWTSRDVKLDLSFLPQGKYKIEIFKDGINADRNATDYKKDFFVTEDITKIHKLHLAPGGGFAMKIEGYLP</sequence>
<feature type="chain" id="PRO_5014531260" evidence="6">
    <location>
        <begin position="21"/>
        <end position="668"/>
    </location>
</feature>
<evidence type="ECO:0000256" key="1">
    <source>
        <dbReference type="ARBA" id="ARBA00001913"/>
    </source>
</evidence>
<feature type="signal peptide" evidence="6">
    <location>
        <begin position="1"/>
        <end position="20"/>
    </location>
</feature>
<dbReference type="InterPro" id="IPR019563">
    <property type="entry name" value="GH97_catalytic"/>
</dbReference>
<dbReference type="GO" id="GO:0016798">
    <property type="term" value="F:hydrolase activity, acting on glycosyl bonds"/>
    <property type="evidence" value="ECO:0007669"/>
    <property type="project" value="UniProtKB-KW"/>
</dbReference>
<dbReference type="InterPro" id="IPR052720">
    <property type="entry name" value="Glycosyl_hydrolase_97"/>
</dbReference>
<dbReference type="Proteomes" id="UP000183670">
    <property type="component" value="Unassembled WGS sequence"/>
</dbReference>
<evidence type="ECO:0000259" key="8">
    <source>
        <dbReference type="Pfam" id="PF14508"/>
    </source>
</evidence>
<feature type="domain" description="Glycosyl-hydrolase 97 N-terminal" evidence="8">
    <location>
        <begin position="26"/>
        <end position="295"/>
    </location>
</feature>
<dbReference type="PANTHER" id="PTHR35803:SF2">
    <property type="entry name" value="RETAINING ALPHA-GALACTOSIDASE"/>
    <property type="match status" value="1"/>
</dbReference>
<dbReference type="InterPro" id="IPR029486">
    <property type="entry name" value="GH97_N"/>
</dbReference>
<keyword evidence="4" id="KW-0106">Calcium</keyword>